<evidence type="ECO:0000259" key="3">
    <source>
        <dbReference type="PROSITE" id="PS51172"/>
    </source>
</evidence>
<dbReference type="Gene3D" id="2.60.40.710">
    <property type="entry name" value="Endoglucanase-like"/>
    <property type="match status" value="2"/>
</dbReference>
<dbReference type="SUPFAM" id="SSF51445">
    <property type="entry name" value="(Trans)glycosidases"/>
    <property type="match status" value="1"/>
</dbReference>
<dbReference type="EMBL" id="CP040710">
    <property type="protein sequence ID" value="QCX01363.1"/>
    <property type="molecule type" value="Genomic_DNA"/>
</dbReference>
<gene>
    <name evidence="4" type="ORF">FGM00_15055</name>
</gene>
<feature type="signal peptide" evidence="1">
    <location>
        <begin position="1"/>
        <end position="24"/>
    </location>
</feature>
<protein>
    <recommendedName>
        <fullName evidence="6">T9SS type A sorting domain-containing protein</fullName>
    </recommendedName>
</protein>
<dbReference type="InterPro" id="IPR036116">
    <property type="entry name" value="FN3_sf"/>
</dbReference>
<dbReference type="InterPro" id="IPR008965">
    <property type="entry name" value="CBM2/CBM3_carb-bd_dom_sf"/>
</dbReference>
<evidence type="ECO:0008006" key="6">
    <source>
        <dbReference type="Google" id="ProtNLM"/>
    </source>
</evidence>
<organism evidence="4 5">
    <name type="scientific">Aggregatimonas sangjinii</name>
    <dbReference type="NCBI Taxonomy" id="2583587"/>
    <lineage>
        <taxon>Bacteria</taxon>
        <taxon>Pseudomonadati</taxon>
        <taxon>Bacteroidota</taxon>
        <taxon>Flavobacteriia</taxon>
        <taxon>Flavobacteriales</taxon>
        <taxon>Flavobacteriaceae</taxon>
        <taxon>Aggregatimonas</taxon>
    </lineage>
</organism>
<dbReference type="SUPFAM" id="SSF49384">
    <property type="entry name" value="Carbohydrate-binding domain"/>
    <property type="match status" value="2"/>
</dbReference>
<evidence type="ECO:0000313" key="5">
    <source>
        <dbReference type="Proteomes" id="UP000310017"/>
    </source>
</evidence>
<dbReference type="InterPro" id="IPR003961">
    <property type="entry name" value="FN3_dom"/>
</dbReference>
<feature type="domain" description="CBM3" evidence="3">
    <location>
        <begin position="1318"/>
        <end position="1468"/>
    </location>
</feature>
<dbReference type="CDD" id="cd00063">
    <property type="entry name" value="FN3"/>
    <property type="match status" value="1"/>
</dbReference>
<dbReference type="Pfam" id="PF18989">
    <property type="entry name" value="DUF5722"/>
    <property type="match status" value="1"/>
</dbReference>
<dbReference type="GO" id="GO:0030248">
    <property type="term" value="F:cellulose binding"/>
    <property type="evidence" value="ECO:0007669"/>
    <property type="project" value="InterPro"/>
</dbReference>
<dbReference type="PROSITE" id="PS51172">
    <property type="entry name" value="CBM3"/>
    <property type="match status" value="2"/>
</dbReference>
<evidence type="ECO:0000256" key="1">
    <source>
        <dbReference type="SAM" id="SignalP"/>
    </source>
</evidence>
<dbReference type="InterPro" id="IPR001956">
    <property type="entry name" value="CBM3"/>
</dbReference>
<dbReference type="SMART" id="SM01067">
    <property type="entry name" value="CBM_3"/>
    <property type="match status" value="2"/>
</dbReference>
<dbReference type="InterPro" id="IPR017853">
    <property type="entry name" value="GH"/>
</dbReference>
<dbReference type="Pfam" id="PF00942">
    <property type="entry name" value="CBM_3"/>
    <property type="match status" value="2"/>
</dbReference>
<dbReference type="InterPro" id="IPR013783">
    <property type="entry name" value="Ig-like_fold"/>
</dbReference>
<reference evidence="4 5" key="1">
    <citation type="submission" date="2019-05" db="EMBL/GenBank/DDBJ databases">
        <title>Genome sequencing of F202Z8.</title>
        <authorList>
            <person name="Kwon Y.M."/>
        </authorList>
    </citation>
    <scope>NUCLEOTIDE SEQUENCE [LARGE SCALE GENOMIC DNA]</scope>
    <source>
        <strain evidence="4 5">F202Z8</strain>
    </source>
</reference>
<dbReference type="Proteomes" id="UP000310017">
    <property type="component" value="Chromosome"/>
</dbReference>
<dbReference type="InterPro" id="IPR036966">
    <property type="entry name" value="CBM3_sf"/>
</dbReference>
<accession>A0A5B7SW13</accession>
<dbReference type="KEGG" id="asag:FGM00_15055"/>
<keyword evidence="1" id="KW-0732">Signal</keyword>
<dbReference type="InterPro" id="IPR043780">
    <property type="entry name" value="DUF5722"/>
</dbReference>
<feature type="domain" description="CBM3" evidence="3">
    <location>
        <begin position="1163"/>
        <end position="1314"/>
    </location>
</feature>
<keyword evidence="5" id="KW-1185">Reference proteome</keyword>
<dbReference type="Gene3D" id="2.60.40.10">
    <property type="entry name" value="Immunoglobulins"/>
    <property type="match status" value="1"/>
</dbReference>
<evidence type="ECO:0000313" key="4">
    <source>
        <dbReference type="EMBL" id="QCX01363.1"/>
    </source>
</evidence>
<dbReference type="RefSeq" id="WP_138853702.1">
    <property type="nucleotide sequence ID" value="NZ_CP040710.1"/>
</dbReference>
<dbReference type="SUPFAM" id="SSF49265">
    <property type="entry name" value="Fibronectin type III"/>
    <property type="match status" value="1"/>
</dbReference>
<proteinExistence type="predicted"/>
<dbReference type="PROSITE" id="PS50853">
    <property type="entry name" value="FN3"/>
    <property type="match status" value="1"/>
</dbReference>
<evidence type="ECO:0000259" key="2">
    <source>
        <dbReference type="PROSITE" id="PS50853"/>
    </source>
</evidence>
<dbReference type="OrthoDB" id="9801493at2"/>
<sequence length="1558" mass="174735">MKTKLPSSLFLLVFVLLFGLNSNAQNLTLELNPSLKNQLAVTENPTGTYELATQGADPWIQTRPIPDFDPDAVYVISFDYIAEEGLDNFQIFYGAPVNPARRVDFGPLVASSTYRTFKAFMKYEAPTWDSAYERIRFDFGKTPGQNLTVRNVQLRAAAPGEVIPLNLDGNAVNQLTLSSQLPDGSYDVATLGNDPWVASEEITTTYDPNKTFVVSFDYTSQSGLDDLQIFFGTPFSGARRAQLGSLPAASTPTNFSAIMSISAPNWSDATYDILRFDLGRLPNLDINLNNLVLREATNAEQLALEVKETVAFELDVNATSPFLVGTELPDGSYELNTSENDPWIRSKPISAIYDIDDTYILEFEYRSEEPYNELEVFYGPPITGAQKLVAGEIPPATDWTKFTINPRLIVDNFQDTERTVFRFDFGKNEGEEKTIFVRNFTLRKPTAQELTDEQTSDKFVSRAINQEFLNYLSTNFTDSITKVQVDLDSVRISGTINNGSDGLFLAEIEPHLYGFDQNEFDVVVPLTIKDGSFSVNLERFQARSDHNYDRLYSRWAVVSKTGDTTYEYTSNATWASDISRISENNIAEDKAETIKGLDGLTPSTLSNFQDLEDLDIKSMKINLLLNGVFSLNPSDLTHEFNGKTYNINTGFVNNLDTRLKRLSDSDIKAAFVLLIPINITNEDVNRIFVHPDASLGLYSMANVTSAEGVEYYAAMVDFLSERYSRPDKLYGRLDQWIIHNEVDAHTAWTHAGQKPVELYTEIYNRSLRTVHYTIRKHNPTAKVFTSFTKHFNSKPVSAVNFKSKDILNVLVDLSKKEGDFEWGIGWHSYPVNLFNPNVWNDPPAKTQFNFNTPEITPKNLEMIDAYVRQKDLLYNGKKVRTILLSENGFSSNPEKSPNANETTQAAALAYFWKKTDQRLPSIENIQLHRWVDNPNEAGLLFGLWTVEEGTFDGFDQKKEGWFVWNAAGTPEEDAVFEPYKSVIGISEWSEIYNDVPTETTPFTVQMNIANCGADLQDLLVSFNGELKFPQEDGSLSFYNVASNVPQPYTISKNGTILASDVLSVSENLEIIIDLQAIEAISAKGISPTEVEITWESSLSESSGFVLEFKTEDGDFAELARLSSNETSYIHSGVTSGEGYTYRVAALLEEDSFSCYSEEVAVIAPFLIVDYQDGDKYKLDNSDIKPQLLLRNESDSEIDLNRASVRYWFTAEDFNPLNFYIDYAQLGNENIAGEFTALTDARDGANYYVTYSFAEGTSVAAFGNSGVIKSRISKSDFSDFNESDDYSYADFTKLMETNTITVYWDGNLIWGEEPEVSENQEPQLRVLHRNRDNVTNNRIKPELQLINVGNRGVTLEDVTMRYWFTPENTAALNSRIDYAQLGKDNTIGSFATAANGSEQYFEVGFTADAGDLYAFSGTGDIKTQIFKQDWSSFDESDDYSFKEIGNRFDETTTITAYINGELVWGVEPNGNSAGSTIASKGELLYPNPANTFATILWGTTVSNIDTFVLVDYMSVSHEVNTTVRGREVTVNLATISEGLYILKGMVNGEEISHRIMVRK</sequence>
<dbReference type="GO" id="GO:0005975">
    <property type="term" value="P:carbohydrate metabolic process"/>
    <property type="evidence" value="ECO:0007669"/>
    <property type="project" value="InterPro"/>
</dbReference>
<name>A0A5B7SW13_9FLAO</name>
<feature type="chain" id="PRO_5022705650" description="T9SS type A sorting domain-containing protein" evidence="1">
    <location>
        <begin position="25"/>
        <end position="1558"/>
    </location>
</feature>
<feature type="domain" description="Fibronectin type-III" evidence="2">
    <location>
        <begin position="1076"/>
        <end position="1166"/>
    </location>
</feature>